<feature type="compositionally biased region" description="Low complexity" evidence="1">
    <location>
        <begin position="9"/>
        <end position="18"/>
    </location>
</feature>
<feature type="compositionally biased region" description="Basic and acidic residues" evidence="1">
    <location>
        <begin position="132"/>
        <end position="142"/>
    </location>
</feature>
<dbReference type="GeneID" id="114513796"/>
<feature type="region of interest" description="Disordered" evidence="1">
    <location>
        <begin position="42"/>
        <end position="97"/>
    </location>
</feature>
<reference evidence="3" key="1">
    <citation type="submission" date="2025-08" db="UniProtKB">
        <authorList>
            <consortium name="RefSeq"/>
        </authorList>
    </citation>
    <scope>IDENTIFICATION</scope>
    <source>
        <tissue evidence="3">Muscle</tissue>
    </source>
</reference>
<keyword evidence="2" id="KW-1185">Reference proteome</keyword>
<evidence type="ECO:0000313" key="3">
    <source>
        <dbReference type="RefSeq" id="XP_035875529.1"/>
    </source>
</evidence>
<dbReference type="AlphaFoldDB" id="A0A7E6DB81"/>
<feature type="region of interest" description="Disordered" evidence="1">
    <location>
        <begin position="1"/>
        <end position="25"/>
    </location>
</feature>
<accession>A0A7E6DB81</accession>
<protein>
    <submittedName>
        <fullName evidence="3">Josephin-1 isoform X1</fullName>
    </submittedName>
</protein>
<name>A0A7E6DB81_9CHIR</name>
<dbReference type="RefSeq" id="XP_035875529.1">
    <property type="nucleotide sequence ID" value="XM_036019636.1"/>
</dbReference>
<organism evidence="2 3">
    <name type="scientific">Phyllostomus discolor</name>
    <name type="common">pale spear-nosed bat</name>
    <dbReference type="NCBI Taxonomy" id="89673"/>
    <lineage>
        <taxon>Eukaryota</taxon>
        <taxon>Metazoa</taxon>
        <taxon>Chordata</taxon>
        <taxon>Craniata</taxon>
        <taxon>Vertebrata</taxon>
        <taxon>Euteleostomi</taxon>
        <taxon>Mammalia</taxon>
        <taxon>Eutheria</taxon>
        <taxon>Laurasiatheria</taxon>
        <taxon>Chiroptera</taxon>
        <taxon>Yangochiroptera</taxon>
        <taxon>Phyllostomidae</taxon>
        <taxon>Phyllostominae</taxon>
        <taxon>Phyllostomus</taxon>
    </lineage>
</organism>
<evidence type="ECO:0000313" key="2">
    <source>
        <dbReference type="Proteomes" id="UP000504628"/>
    </source>
</evidence>
<dbReference type="CTD" id="9929"/>
<sequence length="222" mass="23466">MGVAGGEAGLPLAAPPCATWGGAEPTSRAPALLALAAGPRSRALGGPLARTQSHQEPASSRAAAEAPEAGAADVRLTSDVTPRRGGSPGGAGGRFRSTRWARAADVGLRCARSVEHGPGGGPHLQVAPCRGPRREGASPRFPRELYPPRSAPCWAPPHPRGWRAAWEAPALPAIPRWSDLASCSNYPFYPPPRPCLLSPWRCGSKEMEEKERCDRFRSVLLH</sequence>
<feature type="compositionally biased region" description="Low complexity" evidence="1">
    <location>
        <begin position="56"/>
        <end position="72"/>
    </location>
</feature>
<feature type="region of interest" description="Disordered" evidence="1">
    <location>
        <begin position="114"/>
        <end position="142"/>
    </location>
</feature>
<proteinExistence type="predicted"/>
<dbReference type="OrthoDB" id="10520132at2759"/>
<evidence type="ECO:0000256" key="1">
    <source>
        <dbReference type="SAM" id="MobiDB-lite"/>
    </source>
</evidence>
<dbReference type="Proteomes" id="UP000504628">
    <property type="component" value="Chromosome 2"/>
</dbReference>
<gene>
    <name evidence="3" type="primary">JOSD1</name>
</gene>
<dbReference type="InParanoid" id="A0A7E6DB81"/>